<reference evidence="1" key="1">
    <citation type="submission" date="2019-09" db="EMBL/GenBank/DDBJ databases">
        <authorList>
            <person name="Li J."/>
        </authorList>
    </citation>
    <scope>NUCLEOTIDE SEQUENCE [LARGE SCALE GENOMIC DNA]</scope>
    <source>
        <strain evidence="1">NRBC 14897</strain>
    </source>
</reference>
<dbReference type="Pfam" id="PF13830">
    <property type="entry name" value="DUF4192"/>
    <property type="match status" value="1"/>
</dbReference>
<proteinExistence type="predicted"/>
<dbReference type="EMBL" id="SDPP02000002">
    <property type="protein sequence ID" value="KAA1378759.1"/>
    <property type="molecule type" value="Genomic_DNA"/>
</dbReference>
<dbReference type="AlphaFoldDB" id="A0A641ANP5"/>
<comment type="caution">
    <text evidence="1">The sequence shown here is derived from an EMBL/GenBank/DDBJ whole genome shotgun (WGS) entry which is preliminary data.</text>
</comment>
<dbReference type="RefSeq" id="WP_129182044.1">
    <property type="nucleotide sequence ID" value="NZ_JAGIOG010000001.1"/>
</dbReference>
<name>A0A641ANP5_9ACTN</name>
<evidence type="ECO:0000313" key="1">
    <source>
        <dbReference type="EMBL" id="KAA1378759.1"/>
    </source>
</evidence>
<accession>A0A641ANP5</accession>
<gene>
    <name evidence="1" type="ORF">ESP62_010540</name>
</gene>
<protein>
    <submittedName>
        <fullName evidence="1">DUF4192 domain-containing protein</fullName>
    </submittedName>
</protein>
<dbReference type="Proteomes" id="UP001515100">
    <property type="component" value="Unassembled WGS sequence"/>
</dbReference>
<organism evidence="1 2">
    <name type="scientific">Aeromicrobium fastidiosum</name>
    <dbReference type="NCBI Taxonomy" id="52699"/>
    <lineage>
        <taxon>Bacteria</taxon>
        <taxon>Bacillati</taxon>
        <taxon>Actinomycetota</taxon>
        <taxon>Actinomycetes</taxon>
        <taxon>Propionibacteriales</taxon>
        <taxon>Nocardioidaceae</taxon>
        <taxon>Aeromicrobium</taxon>
    </lineage>
</organism>
<dbReference type="OrthoDB" id="3264463at2"/>
<evidence type="ECO:0000313" key="2">
    <source>
        <dbReference type="Proteomes" id="UP001515100"/>
    </source>
</evidence>
<sequence length="334" mass="36165">MTSTPSTFVAHDAHDILQSLPTLFGFHVEESIVAVATYGDRRRFGFRLRIDLPPPEAVDLEAGRIASYLEQHEADGVVLVVLTNDQEVALDLLDAVHVELDEAGIEVVVRVRADGRRYWTDALGAPAEGVSYTPSDHHLSIVQAVAAGQQILPGRETLVDRFAAVAGDRRIWLEHATGTIIDEVVPVIARSDPDRLGETGMSVVGPILDRLVAGGRVLDADLLRIAVWVSSVKVRDAVWARIDRDTAGDMLRVLTLVSGSVVPPFEPAVLSLTAFAAWLTGDGTQALIAVERALRADPDYSMARLVLDVLEHGMSPSHWTDFVDGGHDRPSDDG</sequence>
<dbReference type="InterPro" id="IPR025447">
    <property type="entry name" value="DUF4192"/>
</dbReference>
<keyword evidence="2" id="KW-1185">Reference proteome</keyword>